<sequence length="80" mass="9205">MCGLFLFDFFILLVSFGYAFKIKILNSIIWKITAIAYPLLIVLEAVFDFYAGGYIVYEKNLFIICTFPHSNISCAGYYVH</sequence>
<keyword evidence="1" id="KW-1133">Transmembrane helix</keyword>
<accession>A0A1Q2GTM3</accession>
<organism evidence="2 3">
    <name type="scientific">Pseudoalteromonas aliena</name>
    <dbReference type="NCBI Taxonomy" id="247523"/>
    <lineage>
        <taxon>Bacteria</taxon>
        <taxon>Pseudomonadati</taxon>
        <taxon>Pseudomonadota</taxon>
        <taxon>Gammaproteobacteria</taxon>
        <taxon>Alteromonadales</taxon>
        <taxon>Pseudoalteromonadaceae</taxon>
        <taxon>Pseudoalteromonas</taxon>
    </lineage>
</organism>
<evidence type="ECO:0000313" key="2">
    <source>
        <dbReference type="EMBL" id="AQP98417.1"/>
    </source>
</evidence>
<feature type="transmembrane region" description="Helical" evidence="1">
    <location>
        <begin position="35"/>
        <end position="57"/>
    </location>
</feature>
<evidence type="ECO:0000256" key="1">
    <source>
        <dbReference type="SAM" id="Phobius"/>
    </source>
</evidence>
<gene>
    <name evidence="2" type="ORF">B0W48_00580</name>
</gene>
<reference evidence="2 3" key="1">
    <citation type="submission" date="2017-02" db="EMBL/GenBank/DDBJ databases">
        <title>Complete genome sequence of the cold-active Pseudoalteromonas aliena strain EH1 isolated from Arctic seawater.</title>
        <authorList>
            <person name="Kim E."/>
            <person name="Heo E."/>
            <person name="Kim H."/>
            <person name="Kim D."/>
        </authorList>
    </citation>
    <scope>NUCLEOTIDE SEQUENCE [LARGE SCALE GENOMIC DNA]</scope>
    <source>
        <strain evidence="2 3">EH1</strain>
    </source>
</reference>
<dbReference type="AlphaFoldDB" id="A0A1Q2GTM3"/>
<proteinExistence type="predicted"/>
<protein>
    <submittedName>
        <fullName evidence="2">Uncharacterized protein</fullName>
    </submittedName>
</protein>
<keyword evidence="1" id="KW-0472">Membrane</keyword>
<evidence type="ECO:0000313" key="3">
    <source>
        <dbReference type="Proteomes" id="UP000188243"/>
    </source>
</evidence>
<keyword evidence="1" id="KW-0812">Transmembrane</keyword>
<dbReference type="KEGG" id="paln:B0W48_00580"/>
<dbReference type="EMBL" id="CP019628">
    <property type="protein sequence ID" value="AQP98417.1"/>
    <property type="molecule type" value="Genomic_DNA"/>
</dbReference>
<dbReference type="Proteomes" id="UP000188243">
    <property type="component" value="Chromosome"/>
</dbReference>
<name>A0A1Q2GTM3_9GAMM</name>